<organism evidence="4">
    <name type="scientific">freshwater metagenome</name>
    <dbReference type="NCBI Taxonomy" id="449393"/>
    <lineage>
        <taxon>unclassified sequences</taxon>
        <taxon>metagenomes</taxon>
        <taxon>ecological metagenomes</taxon>
    </lineage>
</organism>
<name>A0A6J6PHQ8_9ZZZZ</name>
<evidence type="ECO:0000256" key="1">
    <source>
        <dbReference type="ARBA" id="ARBA00006754"/>
    </source>
</evidence>
<evidence type="ECO:0000259" key="2">
    <source>
        <dbReference type="Pfam" id="PF13556"/>
    </source>
</evidence>
<dbReference type="SUPFAM" id="SSF55781">
    <property type="entry name" value="GAF domain-like"/>
    <property type="match status" value="1"/>
</dbReference>
<gene>
    <name evidence="4" type="ORF">UFOPK2579_00675</name>
</gene>
<dbReference type="InterPro" id="IPR051448">
    <property type="entry name" value="CdaR-like_regulators"/>
</dbReference>
<accession>A0A6J6PHQ8</accession>
<dbReference type="InterPro" id="IPR025736">
    <property type="entry name" value="PucR_C-HTH_dom"/>
</dbReference>
<protein>
    <submittedName>
        <fullName evidence="4">Unannotated protein</fullName>
    </submittedName>
</protein>
<dbReference type="InterPro" id="IPR041522">
    <property type="entry name" value="CdaR_GGDEF"/>
</dbReference>
<comment type="similarity">
    <text evidence="1">Belongs to the CdaR family.</text>
</comment>
<dbReference type="PANTHER" id="PTHR33744">
    <property type="entry name" value="CARBOHYDRATE DIACID REGULATOR"/>
    <property type="match status" value="1"/>
</dbReference>
<dbReference type="AlphaFoldDB" id="A0A6J6PHQ8"/>
<feature type="domain" description="PucR C-terminal helix-turn-helix" evidence="2">
    <location>
        <begin position="343"/>
        <end position="400"/>
    </location>
</feature>
<evidence type="ECO:0000259" key="3">
    <source>
        <dbReference type="Pfam" id="PF17853"/>
    </source>
</evidence>
<reference evidence="4" key="1">
    <citation type="submission" date="2020-05" db="EMBL/GenBank/DDBJ databases">
        <authorList>
            <person name="Chiriac C."/>
            <person name="Salcher M."/>
            <person name="Ghai R."/>
            <person name="Kavagutti S V."/>
        </authorList>
    </citation>
    <scope>NUCLEOTIDE SEQUENCE</scope>
</reference>
<feature type="domain" description="CdaR GGDEF-like" evidence="3">
    <location>
        <begin position="175"/>
        <end position="291"/>
    </location>
</feature>
<dbReference type="InterPro" id="IPR042070">
    <property type="entry name" value="PucR_C-HTH_sf"/>
</dbReference>
<dbReference type="PANTHER" id="PTHR33744:SF17">
    <property type="entry name" value="CONSERVED PROTEIN"/>
    <property type="match status" value="1"/>
</dbReference>
<proteinExistence type="inferred from homology"/>
<dbReference type="Gene3D" id="1.10.10.2840">
    <property type="entry name" value="PucR C-terminal helix-turn-helix domain"/>
    <property type="match status" value="1"/>
</dbReference>
<evidence type="ECO:0000313" key="4">
    <source>
        <dbReference type="EMBL" id="CAB4695958.1"/>
    </source>
</evidence>
<dbReference type="Pfam" id="PF17853">
    <property type="entry name" value="GGDEF_2"/>
    <property type="match status" value="1"/>
</dbReference>
<dbReference type="EMBL" id="CAEZXR010000058">
    <property type="protein sequence ID" value="CAB4695958.1"/>
    <property type="molecule type" value="Genomic_DNA"/>
</dbReference>
<sequence length="408" mass="44549">MTAFHELQDVVDELGRRLQRSVAIDDPQMRLVAYSRHYGPVDETRRDSILQRVAEGPGIEHARSFGIERATEPVRVAPLPPIGQLARVCVPVLHQGLRLGYLWLIDADESLTEDEVALASEAASNAASTLYRTRLVRELARGRERELLRDLLAPEPELRRMAASCLVEENLLAPGPVVTFVVRGVPLQDDETRLMLDTTLAEAARRLPARHGSHLVRHDHGVLVVVTSGRHTGATGQRELAERLRDDVARRLASSLGSSSGHRPLVGIGGRGPELADAAASYEQAGLAARVALHVTATGDVARWDDLGVYRTLARLPHDQLVSEAVDPALSKLLAADTDGTYVLTLETFLDLAGNASRTAEALQVHRTSVYYRLGRISEITGLDLEDGNSRLALHLSLKIARLTGLRD</sequence>
<dbReference type="Pfam" id="PF13556">
    <property type="entry name" value="HTH_30"/>
    <property type="match status" value="1"/>
</dbReference>